<proteinExistence type="predicted"/>
<dbReference type="EMBL" id="CABEEP010000001">
    <property type="protein sequence ID" value="VTQ65398.1"/>
    <property type="molecule type" value="Genomic_DNA"/>
</dbReference>
<reference evidence="1 2" key="1">
    <citation type="submission" date="2019-05" db="EMBL/GenBank/DDBJ databases">
        <authorList>
            <consortium name="Pathogen Informatics"/>
        </authorList>
    </citation>
    <scope>NUCLEOTIDE SEQUENCE [LARGE SCALE GENOMIC DNA]</scope>
    <source>
        <strain evidence="1 2">NCTC12204</strain>
    </source>
</reference>
<dbReference type="RefSeq" id="WP_010737791.1">
    <property type="nucleotide sequence ID" value="NZ_CABEEP010000001.1"/>
</dbReference>
<dbReference type="Proteomes" id="UP000352698">
    <property type="component" value="Unassembled WGS sequence"/>
</dbReference>
<sequence>MKYVLQSMVLILCSFFFTSYVDAAGAISQDEQMIIQELTQPILIQSKEFQMPQTYITQTENYLKQNDLSKSQVDTAVKNIQNVKQKLTNLDIDLSSVHTINDLIKIIPRETILEIQQLISSTADALGLVVLSWNKGYVELGAQNSDGSISAVFNSKQPIKQTGTFPISSILAIGCLMMTATGAFIVGKKVKLA</sequence>
<comment type="caution">
    <text evidence="1">The sequence shown here is derived from an EMBL/GenBank/DDBJ whole genome shotgun (WGS) entry which is preliminary data.</text>
</comment>
<evidence type="ECO:0000313" key="1">
    <source>
        <dbReference type="EMBL" id="VTQ65398.1"/>
    </source>
</evidence>
<dbReference type="AlphaFoldDB" id="A0A7Z9AUN4"/>
<accession>A0A7Z9AUN4</accession>
<gene>
    <name evidence="1" type="ORF">NCTC12204_01713</name>
</gene>
<protein>
    <submittedName>
        <fullName evidence="1">Uncharacterized protein</fullName>
    </submittedName>
</protein>
<evidence type="ECO:0000313" key="2">
    <source>
        <dbReference type="Proteomes" id="UP000352698"/>
    </source>
</evidence>
<name>A0A7Z9AUN4_ENTHR</name>
<organism evidence="1 2">
    <name type="scientific">Enterococcus hirae</name>
    <dbReference type="NCBI Taxonomy" id="1354"/>
    <lineage>
        <taxon>Bacteria</taxon>
        <taxon>Bacillati</taxon>
        <taxon>Bacillota</taxon>
        <taxon>Bacilli</taxon>
        <taxon>Lactobacillales</taxon>
        <taxon>Enterococcaceae</taxon>
        <taxon>Enterococcus</taxon>
    </lineage>
</organism>